<keyword evidence="6 15" id="KW-0560">Oxidoreductase</keyword>
<gene>
    <name evidence="15" type="primary">bcp</name>
    <name evidence="15" type="ORF">MUG84_08275</name>
</gene>
<proteinExistence type="inferred from homology"/>
<keyword evidence="16" id="KW-1185">Reference proteome</keyword>
<dbReference type="Gene3D" id="3.40.30.10">
    <property type="entry name" value="Glutaredoxin"/>
    <property type="match status" value="1"/>
</dbReference>
<evidence type="ECO:0000256" key="13">
    <source>
        <dbReference type="PIRSR" id="PIRSR000239-1"/>
    </source>
</evidence>
<dbReference type="Pfam" id="PF00578">
    <property type="entry name" value="AhpC-TSA"/>
    <property type="match status" value="1"/>
</dbReference>
<evidence type="ECO:0000256" key="8">
    <source>
        <dbReference type="ARBA" id="ARBA00023284"/>
    </source>
</evidence>
<evidence type="ECO:0000256" key="3">
    <source>
        <dbReference type="ARBA" id="ARBA00013017"/>
    </source>
</evidence>
<sequence>MTELAIGQEVPDFTLPASNGEEITLSSYRGRKVILYFYPKDMTQACTEEACSFRDSHHILEAKGAVVLGISPDPVKSHVKFKDKHELPFILLSDEDHKVSELYHVWQLKKMYGREYMGIVRSTFLIDEEGKLLNEWRKVKVKGHIEDILSAL</sequence>
<dbReference type="GO" id="GO:0045454">
    <property type="term" value="P:cell redox homeostasis"/>
    <property type="evidence" value="ECO:0007669"/>
    <property type="project" value="TreeGrafter"/>
</dbReference>
<accession>A0A9X1WN94</accession>
<keyword evidence="5" id="KW-0049">Antioxidant</keyword>
<dbReference type="SUPFAM" id="SSF52833">
    <property type="entry name" value="Thioredoxin-like"/>
    <property type="match status" value="1"/>
</dbReference>
<dbReference type="GO" id="GO:0008379">
    <property type="term" value="F:thioredoxin peroxidase activity"/>
    <property type="evidence" value="ECO:0007669"/>
    <property type="project" value="TreeGrafter"/>
</dbReference>
<dbReference type="PROSITE" id="PS51352">
    <property type="entry name" value="THIOREDOXIN_2"/>
    <property type="match status" value="1"/>
</dbReference>
<dbReference type="EMBL" id="JALIRP010000003">
    <property type="protein sequence ID" value="MCJ8011736.1"/>
    <property type="molecule type" value="Genomic_DNA"/>
</dbReference>
<keyword evidence="8" id="KW-0676">Redox-active center</keyword>
<reference evidence="15" key="1">
    <citation type="submission" date="2022-04" db="EMBL/GenBank/DDBJ databases">
        <title>Paenibacillus mangrovi sp. nov., a novel endophytic bacterium isolated from bark of Kandelia candel.</title>
        <authorList>
            <person name="Tuo L."/>
        </authorList>
    </citation>
    <scope>NUCLEOTIDE SEQUENCE</scope>
    <source>
        <strain evidence="15">KQZ6P-2</strain>
    </source>
</reference>
<keyword evidence="7" id="KW-1015">Disulfide bond</keyword>
<dbReference type="InterPro" id="IPR050924">
    <property type="entry name" value="Peroxiredoxin_BCP/PrxQ"/>
</dbReference>
<dbReference type="RefSeq" id="WP_244723491.1">
    <property type="nucleotide sequence ID" value="NZ_JALIRP010000003.1"/>
</dbReference>
<dbReference type="PIRSF" id="PIRSF000239">
    <property type="entry name" value="AHPC"/>
    <property type="match status" value="1"/>
</dbReference>
<dbReference type="CDD" id="cd03017">
    <property type="entry name" value="PRX_BCP"/>
    <property type="match status" value="1"/>
</dbReference>
<evidence type="ECO:0000256" key="10">
    <source>
        <dbReference type="ARBA" id="ARBA00038489"/>
    </source>
</evidence>
<dbReference type="EC" id="1.11.1.24" evidence="3"/>
<evidence type="ECO:0000256" key="6">
    <source>
        <dbReference type="ARBA" id="ARBA00023002"/>
    </source>
</evidence>
<evidence type="ECO:0000256" key="1">
    <source>
        <dbReference type="ARBA" id="ARBA00003330"/>
    </source>
</evidence>
<dbReference type="Proteomes" id="UP001139347">
    <property type="component" value="Unassembled WGS sequence"/>
</dbReference>
<evidence type="ECO:0000256" key="11">
    <source>
        <dbReference type="ARBA" id="ARBA00041373"/>
    </source>
</evidence>
<evidence type="ECO:0000256" key="5">
    <source>
        <dbReference type="ARBA" id="ARBA00022862"/>
    </source>
</evidence>
<dbReference type="PANTHER" id="PTHR42801">
    <property type="entry name" value="THIOREDOXIN-DEPENDENT PEROXIDE REDUCTASE"/>
    <property type="match status" value="1"/>
</dbReference>
<keyword evidence="4 15" id="KW-0575">Peroxidase</keyword>
<comment type="caution">
    <text evidence="15">The sequence shown here is derived from an EMBL/GenBank/DDBJ whole genome shotgun (WGS) entry which is preliminary data.</text>
</comment>
<comment type="similarity">
    <text evidence="10">Belongs to the peroxiredoxin family. BCP/PrxQ subfamily.</text>
</comment>
<dbReference type="InterPro" id="IPR013766">
    <property type="entry name" value="Thioredoxin_domain"/>
</dbReference>
<dbReference type="InterPro" id="IPR000866">
    <property type="entry name" value="AhpC/TSA"/>
</dbReference>
<dbReference type="PANTHER" id="PTHR42801:SF4">
    <property type="entry name" value="AHPC_TSA FAMILY PROTEIN"/>
    <property type="match status" value="1"/>
</dbReference>
<evidence type="ECO:0000256" key="12">
    <source>
        <dbReference type="ARBA" id="ARBA00049091"/>
    </source>
</evidence>
<name>A0A9X1WN94_9BACL</name>
<organism evidence="15 16">
    <name type="scientific">Paenibacillus mangrovi</name>
    <dbReference type="NCBI Taxonomy" id="2931978"/>
    <lineage>
        <taxon>Bacteria</taxon>
        <taxon>Bacillati</taxon>
        <taxon>Bacillota</taxon>
        <taxon>Bacilli</taxon>
        <taxon>Bacillales</taxon>
        <taxon>Paenibacillaceae</taxon>
        <taxon>Paenibacillus</taxon>
    </lineage>
</organism>
<evidence type="ECO:0000256" key="2">
    <source>
        <dbReference type="ARBA" id="ARBA00011245"/>
    </source>
</evidence>
<dbReference type="GO" id="GO:0034599">
    <property type="term" value="P:cellular response to oxidative stress"/>
    <property type="evidence" value="ECO:0007669"/>
    <property type="project" value="TreeGrafter"/>
</dbReference>
<evidence type="ECO:0000256" key="7">
    <source>
        <dbReference type="ARBA" id="ARBA00023157"/>
    </source>
</evidence>
<evidence type="ECO:0000259" key="14">
    <source>
        <dbReference type="PROSITE" id="PS51352"/>
    </source>
</evidence>
<dbReference type="FunFam" id="3.40.30.10:FF:000007">
    <property type="entry name" value="Thioredoxin-dependent thiol peroxidase"/>
    <property type="match status" value="1"/>
</dbReference>
<feature type="domain" description="Thioredoxin" evidence="14">
    <location>
        <begin position="4"/>
        <end position="152"/>
    </location>
</feature>
<comment type="function">
    <text evidence="1">Thiol-specific peroxidase that catalyzes the reduction of hydrogen peroxide and organic hydroperoxides to water and alcohols, respectively. Plays a role in cell protection against oxidative stress by detoxifying peroxides and as sensor of hydrogen peroxide-mediated signaling events.</text>
</comment>
<evidence type="ECO:0000256" key="4">
    <source>
        <dbReference type="ARBA" id="ARBA00022559"/>
    </source>
</evidence>
<comment type="catalytic activity">
    <reaction evidence="12">
        <text>a hydroperoxide + [thioredoxin]-dithiol = an alcohol + [thioredoxin]-disulfide + H2O</text>
        <dbReference type="Rhea" id="RHEA:62620"/>
        <dbReference type="Rhea" id="RHEA-COMP:10698"/>
        <dbReference type="Rhea" id="RHEA-COMP:10700"/>
        <dbReference type="ChEBI" id="CHEBI:15377"/>
        <dbReference type="ChEBI" id="CHEBI:29950"/>
        <dbReference type="ChEBI" id="CHEBI:30879"/>
        <dbReference type="ChEBI" id="CHEBI:35924"/>
        <dbReference type="ChEBI" id="CHEBI:50058"/>
        <dbReference type="EC" id="1.11.1.24"/>
    </reaction>
</comment>
<evidence type="ECO:0000256" key="9">
    <source>
        <dbReference type="ARBA" id="ARBA00032824"/>
    </source>
</evidence>
<evidence type="ECO:0000313" key="16">
    <source>
        <dbReference type="Proteomes" id="UP001139347"/>
    </source>
</evidence>
<protein>
    <recommendedName>
        <fullName evidence="3">thioredoxin-dependent peroxiredoxin</fullName>
        <ecNumber evidence="3">1.11.1.24</ecNumber>
    </recommendedName>
    <alternativeName>
        <fullName evidence="11">Bacterioferritin comigratory protein</fullName>
    </alternativeName>
    <alternativeName>
        <fullName evidence="9">Thioredoxin peroxidase</fullName>
    </alternativeName>
</protein>
<dbReference type="NCBIfam" id="NF006960">
    <property type="entry name" value="PRK09437.1"/>
    <property type="match status" value="1"/>
</dbReference>
<dbReference type="InterPro" id="IPR024706">
    <property type="entry name" value="Peroxiredoxin_AhpC-typ"/>
</dbReference>
<comment type="subunit">
    <text evidence="2">Monomer.</text>
</comment>
<feature type="active site" description="Cysteine sulfenic acid (-SOH) intermediate; for peroxidase activity" evidence="13">
    <location>
        <position position="46"/>
    </location>
</feature>
<dbReference type="AlphaFoldDB" id="A0A9X1WN94"/>
<dbReference type="GO" id="GO:0005737">
    <property type="term" value="C:cytoplasm"/>
    <property type="evidence" value="ECO:0007669"/>
    <property type="project" value="TreeGrafter"/>
</dbReference>
<evidence type="ECO:0000313" key="15">
    <source>
        <dbReference type="EMBL" id="MCJ8011736.1"/>
    </source>
</evidence>
<dbReference type="InterPro" id="IPR036249">
    <property type="entry name" value="Thioredoxin-like_sf"/>
</dbReference>